<dbReference type="AlphaFoldDB" id="A0AAV6XQ84"/>
<name>A0AAV6XQ84_9LAMI</name>
<organism evidence="1 2">
    <name type="scientific">Buddleja alternifolia</name>
    <dbReference type="NCBI Taxonomy" id="168488"/>
    <lineage>
        <taxon>Eukaryota</taxon>
        <taxon>Viridiplantae</taxon>
        <taxon>Streptophyta</taxon>
        <taxon>Embryophyta</taxon>
        <taxon>Tracheophyta</taxon>
        <taxon>Spermatophyta</taxon>
        <taxon>Magnoliopsida</taxon>
        <taxon>eudicotyledons</taxon>
        <taxon>Gunneridae</taxon>
        <taxon>Pentapetalae</taxon>
        <taxon>asterids</taxon>
        <taxon>lamiids</taxon>
        <taxon>Lamiales</taxon>
        <taxon>Scrophulariaceae</taxon>
        <taxon>Buddlejeae</taxon>
        <taxon>Buddleja</taxon>
    </lineage>
</organism>
<protein>
    <submittedName>
        <fullName evidence="1">Uncharacterized protein</fullName>
    </submittedName>
</protein>
<comment type="caution">
    <text evidence="1">The sequence shown here is derived from an EMBL/GenBank/DDBJ whole genome shotgun (WGS) entry which is preliminary data.</text>
</comment>
<sequence length="106" mass="12343">MSTSEQRQTQLRCTRTPSKVRNLHWQCSEGATLGLIVIKLLSNFLRFCISWEIYIEFDDNCEVCLSLEVQYGDVHLQVADLLLDVSMVFLFMTRDWVNLIPVPVYV</sequence>
<gene>
    <name evidence="1" type="ORF">BUALT_Bualt04G0143600</name>
</gene>
<dbReference type="EMBL" id="WHWC01000004">
    <property type="protein sequence ID" value="KAG8384684.1"/>
    <property type="molecule type" value="Genomic_DNA"/>
</dbReference>
<proteinExistence type="predicted"/>
<dbReference type="Proteomes" id="UP000826271">
    <property type="component" value="Unassembled WGS sequence"/>
</dbReference>
<reference evidence="1" key="1">
    <citation type="submission" date="2019-10" db="EMBL/GenBank/DDBJ databases">
        <authorList>
            <person name="Zhang R."/>
            <person name="Pan Y."/>
            <person name="Wang J."/>
            <person name="Ma R."/>
            <person name="Yu S."/>
        </authorList>
    </citation>
    <scope>NUCLEOTIDE SEQUENCE</scope>
    <source>
        <strain evidence="1">LA-IB0</strain>
        <tissue evidence="1">Leaf</tissue>
    </source>
</reference>
<evidence type="ECO:0000313" key="2">
    <source>
        <dbReference type="Proteomes" id="UP000826271"/>
    </source>
</evidence>
<accession>A0AAV6XQ84</accession>
<evidence type="ECO:0000313" key="1">
    <source>
        <dbReference type="EMBL" id="KAG8384684.1"/>
    </source>
</evidence>
<keyword evidence="2" id="KW-1185">Reference proteome</keyword>